<evidence type="ECO:0000313" key="3">
    <source>
        <dbReference type="Proteomes" id="UP001497512"/>
    </source>
</evidence>
<keyword evidence="3" id="KW-1185">Reference proteome</keyword>
<feature type="region of interest" description="Disordered" evidence="1">
    <location>
        <begin position="43"/>
        <end position="102"/>
    </location>
</feature>
<name>A0ABP0U4A3_9BRYO</name>
<sequence length="192" mass="21029">MKQEHGESGAGQCKCPWFERCLMIWGKTAKACGTAGGMDNGVPIDSVGGSAQEPVNLEDTEEHDVSPSPDRQVPPFASNSSQVSKTPPTPRSAACKKPGVDEKPPQKFVLKNCVDGFLVLRNCVEGRERNLDGAAKMVGRLCAHFVRLPAFLPANFKEQAGRQKPRFSQSCAQPKRWTQQVLLSRWFVGLAY</sequence>
<organism evidence="2 3">
    <name type="scientific">Sphagnum troendelagicum</name>
    <dbReference type="NCBI Taxonomy" id="128251"/>
    <lineage>
        <taxon>Eukaryota</taxon>
        <taxon>Viridiplantae</taxon>
        <taxon>Streptophyta</taxon>
        <taxon>Embryophyta</taxon>
        <taxon>Bryophyta</taxon>
        <taxon>Sphagnophytina</taxon>
        <taxon>Sphagnopsida</taxon>
        <taxon>Sphagnales</taxon>
        <taxon>Sphagnaceae</taxon>
        <taxon>Sphagnum</taxon>
    </lineage>
</organism>
<feature type="compositionally biased region" description="Polar residues" evidence="1">
    <location>
        <begin position="77"/>
        <end position="86"/>
    </location>
</feature>
<gene>
    <name evidence="2" type="ORF">CSSPTR1EN2_LOCUS11160</name>
</gene>
<evidence type="ECO:0000256" key="1">
    <source>
        <dbReference type="SAM" id="MobiDB-lite"/>
    </source>
</evidence>
<evidence type="ECO:0000313" key="2">
    <source>
        <dbReference type="EMBL" id="CAK9212286.1"/>
    </source>
</evidence>
<dbReference type="Proteomes" id="UP001497512">
    <property type="component" value="Chromosome 19"/>
</dbReference>
<proteinExistence type="predicted"/>
<dbReference type="EMBL" id="OZ019911">
    <property type="protein sequence ID" value="CAK9212286.1"/>
    <property type="molecule type" value="Genomic_DNA"/>
</dbReference>
<accession>A0ABP0U4A3</accession>
<protein>
    <submittedName>
        <fullName evidence="2">Uncharacterized protein</fullName>
    </submittedName>
</protein>
<reference evidence="2" key="1">
    <citation type="submission" date="2024-02" db="EMBL/GenBank/DDBJ databases">
        <authorList>
            <consortium name="ELIXIR-Norway"/>
            <consortium name="Elixir Norway"/>
        </authorList>
    </citation>
    <scope>NUCLEOTIDE SEQUENCE</scope>
</reference>